<dbReference type="KEGG" id="tps:THAPSDRAFT_10482"/>
<keyword evidence="2" id="KW-0812">Transmembrane</keyword>
<dbReference type="PANTHER" id="PTHR38909:SF1">
    <property type="entry name" value="G PROTEIN GAMMA DOMAIN-CONTAINING PROTEIN"/>
    <property type="match status" value="1"/>
</dbReference>
<dbReference type="TCDB" id="9.B.3.1.4">
    <property type="family name" value="the cysteine protease binding protein-8 (cpbp8) family"/>
</dbReference>
<dbReference type="InterPro" id="IPR001478">
    <property type="entry name" value="PDZ"/>
</dbReference>
<evidence type="ECO:0000259" key="3">
    <source>
        <dbReference type="PROSITE" id="PS50106"/>
    </source>
</evidence>
<evidence type="ECO:0000256" key="2">
    <source>
        <dbReference type="SAM" id="Phobius"/>
    </source>
</evidence>
<dbReference type="CDD" id="cd00136">
    <property type="entry name" value="PDZ_canonical"/>
    <property type="match status" value="1"/>
</dbReference>
<feature type="region of interest" description="Disordered" evidence="1">
    <location>
        <begin position="323"/>
        <end position="346"/>
    </location>
</feature>
<feature type="compositionally biased region" description="Low complexity" evidence="1">
    <location>
        <begin position="625"/>
        <end position="643"/>
    </location>
</feature>
<dbReference type="PaxDb" id="35128-Thaps10482"/>
<sequence>MFTKVVVTVPPGRLGVNLMDSGSDGKGTVVSHVTSNSPLAGKVFHGDKLIDINGTDVHEMNTSGILGILQQYSTDEKTITIIRDIPKHKQVHKSEASVSHSPVDESLKPEPVTVSPIQSSRSHKHHHHHPTSKSSKHPKKKNPHKKNSTLEEESRGSEPPPLPAELVSDSSLDKKNEKRHNSSNKNSVALESIVAQENGGPPVPPGMAAGSVDTKSGKSNGSCFLSYASTSSGEPPVPVGMVFDDSLISKSLANTNRSKYSGDNESNKPESRPPAYLELPTARDDVSTISISSNRYPVSAAPDNTDRAILLTESQCQGGLEQASNYCHHPSQDIEEGLPEQTNETPNSDILADAVLVDDQEVFDAEVVSADQGSNDKQSDHLPHDRKLWRRGWWENKYFVTAMVLVVLIIAGSIIAGIVVAVQSNGDELASNTSIINDNSQLVTDISVTDNSISGNTNIQEVSSLPSEESGPTTDITAEPTTAATITSTIPPSNDECEHATAVDLSSLPIILSGSTAGATSDVYGEMCGVSTDARGVWYSFVGNGLSTSVSLAKSWIGDPQISLFSSPCSTLVCESDLGSTNQVDFVSVDGKLYHLLVTGKRGSAVGDFELTLDLNKPTQPTVITTTTSTTTTSTTTTSTTTSPKSNVLPEDVDVLPSSTIEETESLTVSPPTSTTIIPTRDSGNDKCENARVITDLPASRAGTTVIATPDFVSALEDTCYVSLESKGVWYSLANNSRRIVRLEYQLHTQGLGDSVLSIFTGDSNWYGENLPAVYEFLAEDGETYLFLISGENAQAAGEYEFRVTEHDIPSNDNCEGAVDIDYASLPTISNGETYGGTPDFTDSSLNTCDMNWYTRGLWYRILGRGTVIRLEYQLHTQDLGDSVLSIFTGSCGDTDRKCFGKALGDSNWYGENLPAVYEFLAEEGEMYSLLLSAENFNAAGKYDFKVSEYPIPSNDKCEDAQPIDSLPFAAKGLSTLGATPDFDQTTNNDCMTFNWYSRGVWYRFVGRGTITRLEYQLHTQDLGDSVLSIFTGSCGDTDRKCFGTTLGDSNWYGENLPAVYEFLAEEGETYLVLLSGENFNAAGKHDFKVSEYPIPANDECQNAIPILSDSLPITFPGTTVGAIADFDVFDKQCGGTEDNRGVWYSFLGNGKLMFVSYSTSYASQLSLLRGACNNLVCENNYEGLGSFFFVPMNGVEYFVLLSGTSFPEVGDYELSIEQYEPPENDSCGNAIKISQFPFSQTGDLQGATPDFDVDTVQCGDASFGGVWFSFVGTGKAIELEFKTVGTDVNISIELSLFQGPCGQLECTSNLSGNEANVVSMTATTMAGVRYQILVSAFDYMIPPYDKIPFQLTMKELVII</sequence>
<dbReference type="eggNOG" id="ENOG502T0WM">
    <property type="taxonomic scope" value="Eukaryota"/>
</dbReference>
<dbReference type="HOGENOM" id="CLU_257082_0_0_1"/>
<feature type="transmembrane region" description="Helical" evidence="2">
    <location>
        <begin position="398"/>
        <end position="422"/>
    </location>
</feature>
<feature type="compositionally biased region" description="Basic and acidic residues" evidence="1">
    <location>
        <begin position="171"/>
        <end position="180"/>
    </location>
</feature>
<reference evidence="4 5" key="1">
    <citation type="journal article" date="2004" name="Science">
        <title>The genome of the diatom Thalassiosira pseudonana: ecology, evolution, and metabolism.</title>
        <authorList>
            <person name="Armbrust E.V."/>
            <person name="Berges J.A."/>
            <person name="Bowler C."/>
            <person name="Green B.R."/>
            <person name="Martinez D."/>
            <person name="Putnam N.H."/>
            <person name="Zhou S."/>
            <person name="Allen A.E."/>
            <person name="Apt K.E."/>
            <person name="Bechner M."/>
            <person name="Brzezinski M.A."/>
            <person name="Chaal B.K."/>
            <person name="Chiovitti A."/>
            <person name="Davis A.K."/>
            <person name="Demarest M.S."/>
            <person name="Detter J.C."/>
            <person name="Glavina T."/>
            <person name="Goodstein D."/>
            <person name="Hadi M.Z."/>
            <person name="Hellsten U."/>
            <person name="Hildebrand M."/>
            <person name="Jenkins B.D."/>
            <person name="Jurka J."/>
            <person name="Kapitonov V.V."/>
            <person name="Kroger N."/>
            <person name="Lau W.W."/>
            <person name="Lane T.W."/>
            <person name="Larimer F.W."/>
            <person name="Lippmeier J.C."/>
            <person name="Lucas S."/>
            <person name="Medina M."/>
            <person name="Montsant A."/>
            <person name="Obornik M."/>
            <person name="Parker M.S."/>
            <person name="Palenik B."/>
            <person name="Pazour G.J."/>
            <person name="Richardson P.M."/>
            <person name="Rynearson T.A."/>
            <person name="Saito M.A."/>
            <person name="Schwartz D.C."/>
            <person name="Thamatrakoln K."/>
            <person name="Valentin K."/>
            <person name="Vardi A."/>
            <person name="Wilkerson F.P."/>
            <person name="Rokhsar D.S."/>
        </authorList>
    </citation>
    <scope>NUCLEOTIDE SEQUENCE [LARGE SCALE GENOMIC DNA]</scope>
    <source>
        <strain evidence="4 5">CCMP1335</strain>
    </source>
</reference>
<gene>
    <name evidence="4" type="ORF">THAPSDRAFT_10482</name>
</gene>
<feature type="domain" description="PDZ" evidence="3">
    <location>
        <begin position="12"/>
        <end position="71"/>
    </location>
</feature>
<feature type="compositionally biased region" description="Low complexity" evidence="1">
    <location>
        <begin position="666"/>
        <end position="680"/>
    </location>
</feature>
<protein>
    <recommendedName>
        <fullName evidence="3">PDZ domain-containing protein</fullName>
    </recommendedName>
</protein>
<feature type="region of interest" description="Disordered" evidence="1">
    <location>
        <begin position="662"/>
        <end position="684"/>
    </location>
</feature>
<dbReference type="InParanoid" id="B8LCS6"/>
<feature type="region of interest" description="Disordered" evidence="1">
    <location>
        <begin position="624"/>
        <end position="647"/>
    </location>
</feature>
<accession>B8LCS6</accession>
<dbReference type="Proteomes" id="UP000001449">
    <property type="component" value="Chromosome 16"/>
</dbReference>
<name>B8LCS6_THAPS</name>
<organism evidence="4 5">
    <name type="scientific">Thalassiosira pseudonana</name>
    <name type="common">Marine diatom</name>
    <name type="synonym">Cyclotella nana</name>
    <dbReference type="NCBI Taxonomy" id="35128"/>
    <lineage>
        <taxon>Eukaryota</taxon>
        <taxon>Sar</taxon>
        <taxon>Stramenopiles</taxon>
        <taxon>Ochrophyta</taxon>
        <taxon>Bacillariophyta</taxon>
        <taxon>Coscinodiscophyceae</taxon>
        <taxon>Thalassiosirophycidae</taxon>
        <taxon>Thalassiosirales</taxon>
        <taxon>Thalassiosiraceae</taxon>
        <taxon>Thalassiosira</taxon>
    </lineage>
</organism>
<dbReference type="RefSeq" id="XP_002296832.1">
    <property type="nucleotide sequence ID" value="XM_002296796.1"/>
</dbReference>
<dbReference type="PANTHER" id="PTHR38909">
    <property type="entry name" value="G PROTEIN GAMMA DOMAIN-CONTAINING PROTEIN"/>
    <property type="match status" value="1"/>
</dbReference>
<feature type="compositionally biased region" description="Basic and acidic residues" evidence="1">
    <location>
        <begin position="260"/>
        <end position="271"/>
    </location>
</feature>
<feature type="region of interest" description="Disordered" evidence="1">
    <location>
        <begin position="88"/>
        <end position="218"/>
    </location>
</feature>
<feature type="compositionally biased region" description="Basic residues" evidence="1">
    <location>
        <begin position="121"/>
        <end position="147"/>
    </location>
</feature>
<keyword evidence="2" id="KW-0472">Membrane</keyword>
<evidence type="ECO:0000256" key="1">
    <source>
        <dbReference type="SAM" id="MobiDB-lite"/>
    </source>
</evidence>
<dbReference type="InterPro" id="IPR036034">
    <property type="entry name" value="PDZ_sf"/>
</dbReference>
<proteinExistence type="predicted"/>
<keyword evidence="5" id="KW-1185">Reference proteome</keyword>
<dbReference type="GeneID" id="7442618"/>
<keyword evidence="2" id="KW-1133">Transmembrane helix</keyword>
<dbReference type="EMBL" id="DS999418">
    <property type="protein sequence ID" value="EED86816.1"/>
    <property type="molecule type" value="Genomic_DNA"/>
</dbReference>
<reference evidence="4 5" key="2">
    <citation type="journal article" date="2008" name="Nature">
        <title>The Phaeodactylum genome reveals the evolutionary history of diatom genomes.</title>
        <authorList>
            <person name="Bowler C."/>
            <person name="Allen A.E."/>
            <person name="Badger J.H."/>
            <person name="Grimwood J."/>
            <person name="Jabbari K."/>
            <person name="Kuo A."/>
            <person name="Maheswari U."/>
            <person name="Martens C."/>
            <person name="Maumus F."/>
            <person name="Otillar R.P."/>
            <person name="Rayko E."/>
            <person name="Salamov A."/>
            <person name="Vandepoele K."/>
            <person name="Beszteri B."/>
            <person name="Gruber A."/>
            <person name="Heijde M."/>
            <person name="Katinka M."/>
            <person name="Mock T."/>
            <person name="Valentin K."/>
            <person name="Verret F."/>
            <person name="Berges J.A."/>
            <person name="Brownlee C."/>
            <person name="Cadoret J.P."/>
            <person name="Chiovitti A."/>
            <person name="Choi C.J."/>
            <person name="Coesel S."/>
            <person name="De Martino A."/>
            <person name="Detter J.C."/>
            <person name="Durkin C."/>
            <person name="Falciatore A."/>
            <person name="Fournet J."/>
            <person name="Haruta M."/>
            <person name="Huysman M.J."/>
            <person name="Jenkins B.D."/>
            <person name="Jiroutova K."/>
            <person name="Jorgensen R.E."/>
            <person name="Joubert Y."/>
            <person name="Kaplan A."/>
            <person name="Kroger N."/>
            <person name="Kroth P.G."/>
            <person name="La Roche J."/>
            <person name="Lindquist E."/>
            <person name="Lommer M."/>
            <person name="Martin-Jezequel V."/>
            <person name="Lopez P.J."/>
            <person name="Lucas S."/>
            <person name="Mangogna M."/>
            <person name="McGinnis K."/>
            <person name="Medlin L.K."/>
            <person name="Montsant A."/>
            <person name="Oudot-Le Secq M.P."/>
            <person name="Napoli C."/>
            <person name="Obornik M."/>
            <person name="Parker M.S."/>
            <person name="Petit J.L."/>
            <person name="Porcel B.M."/>
            <person name="Poulsen N."/>
            <person name="Robison M."/>
            <person name="Rychlewski L."/>
            <person name="Rynearson T.A."/>
            <person name="Schmutz J."/>
            <person name="Shapiro H."/>
            <person name="Siaut M."/>
            <person name="Stanley M."/>
            <person name="Sussman M.R."/>
            <person name="Taylor A.R."/>
            <person name="Vardi A."/>
            <person name="von Dassow P."/>
            <person name="Vyverman W."/>
            <person name="Willis A."/>
            <person name="Wyrwicz L.S."/>
            <person name="Rokhsar D.S."/>
            <person name="Weissenbach J."/>
            <person name="Armbrust E.V."/>
            <person name="Green B.R."/>
            <person name="Van de Peer Y."/>
            <person name="Grigoriev I.V."/>
        </authorList>
    </citation>
    <scope>NUCLEOTIDE SEQUENCE [LARGE SCALE GENOMIC DNA]</scope>
    <source>
        <strain evidence="4 5">CCMP1335</strain>
    </source>
</reference>
<dbReference type="SUPFAM" id="SSF50156">
    <property type="entry name" value="PDZ domain-like"/>
    <property type="match status" value="1"/>
</dbReference>
<feature type="region of interest" description="Disordered" evidence="1">
    <location>
        <begin position="254"/>
        <end position="277"/>
    </location>
</feature>
<dbReference type="Gene3D" id="2.30.42.10">
    <property type="match status" value="1"/>
</dbReference>
<evidence type="ECO:0000313" key="5">
    <source>
        <dbReference type="Proteomes" id="UP000001449"/>
    </source>
</evidence>
<dbReference type="PROSITE" id="PS50106">
    <property type="entry name" value="PDZ"/>
    <property type="match status" value="1"/>
</dbReference>
<evidence type="ECO:0000313" key="4">
    <source>
        <dbReference type="EMBL" id="EED86816.1"/>
    </source>
</evidence>